<dbReference type="Proteomes" id="UP000215828">
    <property type="component" value="Unassembled WGS sequence"/>
</dbReference>
<dbReference type="EMBL" id="NGNV01000064">
    <property type="protein sequence ID" value="OYR86791.1"/>
    <property type="molecule type" value="Genomic_DNA"/>
</dbReference>
<evidence type="ECO:0000313" key="3">
    <source>
        <dbReference type="Proteomes" id="UP000215828"/>
    </source>
</evidence>
<accession>A0A256LAV1</accession>
<dbReference type="RefSeq" id="WP_094496753.1">
    <property type="nucleotide sequence ID" value="NZ_JANKAW010000015.1"/>
</dbReference>
<dbReference type="EMBL" id="NGNX01000064">
    <property type="protein sequence ID" value="OYR89737.1"/>
    <property type="molecule type" value="Genomic_DNA"/>
</dbReference>
<dbReference type="Proteomes" id="UP000216316">
    <property type="component" value="Unassembled WGS sequence"/>
</dbReference>
<protein>
    <recommendedName>
        <fullName evidence="5">O-antigen ligase domain-containing protein</fullName>
    </recommendedName>
</protein>
<evidence type="ECO:0008006" key="5">
    <source>
        <dbReference type="Google" id="ProtNLM"/>
    </source>
</evidence>
<evidence type="ECO:0000313" key="2">
    <source>
        <dbReference type="EMBL" id="OYR89737.1"/>
    </source>
</evidence>
<sequence length="510" mass="59336">MKKRLQTFLFWFILIQPFLDIYWLSRPPLLRFSIPTILRVLGVFIAIILFFSIKNNWQRFKKQWWIIAYIAILAIYSFCHLISVKNFIGVEPTGFHYSPIVEILYLVRACLPLTILYITSYSEFKPYYFFRVIQAISGLYSLTIVISNLLVFSLTSYHTSEAKRISANIFSWFDHTNYPFNALASKGIFFQANTLSAILFMIMPIMLYILYKEFNLLNIILVSAQALAMLMLGTKVGNFGLIISLVAFLIIFLLHSLILKNTKFSSKFLITMICILAASAAIFPYSPTLRRSSLESGVAQKRSNLGNKNKLDQELNTGLKRYQGQKQEEFLKDFIKKNYWVYSLKHDLVLDHYSYKNDPYFWLEVMRRPAKERLNYRHLERDILSRVMNNDKNKLNKLFGISFSRENNISPLERDFLAQYYSMGILGVLLLAVIYIIVLEYGIFYWLVNKKTRTFLNSSLLASGGFILFAAFYAGNVLEYLSATLVMALILGFLLQNIRCSRSTKEIVRK</sequence>
<organism evidence="2 3">
    <name type="scientific">Lactobacillus taiwanensis</name>
    <dbReference type="NCBI Taxonomy" id="508451"/>
    <lineage>
        <taxon>Bacteria</taxon>
        <taxon>Bacillati</taxon>
        <taxon>Bacillota</taxon>
        <taxon>Bacilli</taxon>
        <taxon>Lactobacillales</taxon>
        <taxon>Lactobacillaceae</taxon>
        <taxon>Lactobacillus</taxon>
    </lineage>
</organism>
<name>A0A256LAV1_9LACO</name>
<dbReference type="InterPro" id="IPR049504">
    <property type="entry name" value="O-antigen_lig"/>
</dbReference>
<reference evidence="2 3" key="1">
    <citation type="submission" date="2017-04" db="EMBL/GenBank/DDBJ databases">
        <authorList>
            <person name="Afonso C.L."/>
            <person name="Miller P.J."/>
            <person name="Scott M.A."/>
            <person name="Spackman E."/>
            <person name="Goraichik I."/>
            <person name="Dimitrov K.M."/>
            <person name="Suarez D.L."/>
            <person name="Swayne D.E."/>
        </authorList>
    </citation>
    <scope>NUCLEOTIDE SEQUENCE [LARGE SCALE GENOMIC DNA]</scope>
    <source>
        <strain evidence="2 3">609q</strain>
    </source>
</reference>
<evidence type="ECO:0000313" key="4">
    <source>
        <dbReference type="Proteomes" id="UP000216316"/>
    </source>
</evidence>
<reference evidence="3 4" key="3">
    <citation type="submission" date="2017-09" db="EMBL/GenBank/DDBJ databases">
        <title>Tripartite evolution among Lactobacillus johnsonii, Lactobacillus taiwanensis, Lactobacillus reuteri and their rodent host.</title>
        <authorList>
            <person name="Wang T."/>
            <person name="Knowles S."/>
            <person name="Cheng C."/>
        </authorList>
    </citation>
    <scope>NUCLEOTIDE SEQUENCE [LARGE SCALE GENOMIC DNA]</scope>
    <source>
        <strain evidence="2 3">609q</strain>
        <strain evidence="1 4">609u</strain>
    </source>
</reference>
<evidence type="ECO:0000313" key="1">
    <source>
        <dbReference type="EMBL" id="OYR86791.1"/>
    </source>
</evidence>
<dbReference type="Pfam" id="PF13425">
    <property type="entry name" value="O-antigen_lig"/>
    <property type="match status" value="1"/>
</dbReference>
<dbReference type="AlphaFoldDB" id="A0A256LAV1"/>
<reference evidence="1 4" key="2">
    <citation type="submission" date="2017-05" db="EMBL/GenBank/DDBJ databases">
        <authorList>
            <person name="Lin X.B."/>
            <person name="Stothard P."/>
            <person name="Tasseva G."/>
            <person name="Walter J."/>
        </authorList>
    </citation>
    <scope>NUCLEOTIDE SEQUENCE [LARGE SCALE GENOMIC DNA]</scope>
    <source>
        <strain evidence="1 4">609u</strain>
    </source>
</reference>
<comment type="caution">
    <text evidence="2">The sequence shown here is derived from an EMBL/GenBank/DDBJ whole genome shotgun (WGS) entry which is preliminary data.</text>
</comment>
<proteinExistence type="predicted"/>
<gene>
    <name evidence="1" type="ORF">CBF53_11275</name>
    <name evidence="2" type="ORF">CBF70_11325</name>
</gene>
<keyword evidence="4" id="KW-1185">Reference proteome</keyword>